<evidence type="ECO:0000256" key="1">
    <source>
        <dbReference type="SAM" id="MobiDB-lite"/>
    </source>
</evidence>
<dbReference type="RefSeq" id="WP_345733647.1">
    <property type="nucleotide sequence ID" value="NZ_BAAAYN010000079.1"/>
</dbReference>
<feature type="compositionally biased region" description="Basic and acidic residues" evidence="1">
    <location>
        <begin position="656"/>
        <end position="680"/>
    </location>
</feature>
<feature type="region of interest" description="Disordered" evidence="1">
    <location>
        <begin position="752"/>
        <end position="783"/>
    </location>
</feature>
<name>A0ABP6TBZ8_9ACTN</name>
<keyword evidence="2" id="KW-0472">Membrane</keyword>
<comment type="caution">
    <text evidence="3">The sequence shown here is derived from an EMBL/GenBank/DDBJ whole genome shotgun (WGS) entry which is preliminary data.</text>
</comment>
<reference evidence="4" key="1">
    <citation type="journal article" date="2019" name="Int. J. Syst. Evol. Microbiol.">
        <title>The Global Catalogue of Microorganisms (GCM) 10K type strain sequencing project: providing services to taxonomists for standard genome sequencing and annotation.</title>
        <authorList>
            <consortium name="The Broad Institute Genomics Platform"/>
            <consortium name="The Broad Institute Genome Sequencing Center for Infectious Disease"/>
            <person name="Wu L."/>
            <person name="Ma J."/>
        </authorList>
    </citation>
    <scope>NUCLEOTIDE SEQUENCE [LARGE SCALE GENOMIC DNA]</scope>
    <source>
        <strain evidence="4">JCM 9458</strain>
    </source>
</reference>
<accession>A0ABP6TBZ8</accession>
<evidence type="ECO:0000313" key="3">
    <source>
        <dbReference type="EMBL" id="GAA3398202.1"/>
    </source>
</evidence>
<feature type="compositionally biased region" description="Low complexity" evidence="1">
    <location>
        <begin position="632"/>
        <end position="655"/>
    </location>
</feature>
<feature type="region of interest" description="Disordered" evidence="1">
    <location>
        <begin position="627"/>
        <end position="696"/>
    </location>
</feature>
<protein>
    <submittedName>
        <fullName evidence="3">Uncharacterized protein</fullName>
    </submittedName>
</protein>
<gene>
    <name evidence="3" type="ORF">GCM10020369_80960</name>
</gene>
<keyword evidence="2" id="KW-1133">Transmembrane helix</keyword>
<feature type="transmembrane region" description="Helical" evidence="2">
    <location>
        <begin position="726"/>
        <end position="750"/>
    </location>
</feature>
<sequence>METVGFTTVGWTDTGQGWRQERESTENVPDQYWAVANDQLQLVPQPPESLQDLTGIPIWSLSSVPIGSADHWCFTVQGRGLGHRAGTVQFAFAHGRHPASVVWRAAAALVTSADRGSADRMPWSRSEVSVPAVASAVTGDAEFEKATAELLTALLGSAGMTIVPAGPELMANVLPAVLAVVPTKVSRALRWHTCLLQPAKSVRAAQNAVVGEWSPPMRRLAGSAAAEVDLWLDNMRGQRRRLERGADTGDLVTLVARGLAQGYVADPEETANAESVRTALERTYAAWQRPALDVPRLVSEGHTAKLLAAPDTVRQYAASAPHAAAGLIRGGSATLETGVAVLLFQGLLGHLQTDDAVADALGLPSDDRSPSDGYLAWLGSIVNQSLDHEQNWALIQAFTARYGRWSSQAARIACAPLFKAMGYQPADHPDLYPFDAAGIAARIRQRDAVGDDVRRQIETSVDPLGAVRAVTEQLDVRSARLFGGLLACALAVSERPAEWDERLYALVTGWVNEQAADAAAHRQIEGPTPPQWWARMASYAARTTRDRARAASDRTIVVDAGLECLLQHGYDERDVLVAVSDTQSTTLEAHLRDLGSLPRLTRTTADLVGQVLPLWQDEHRELTSARQELASARQELTTTRQQLAAAQRGAQSAGARTRDASRPDASRSDGSRPDASRPDASDADVEPGSDRRVAHRTRSRLAAFFAPVLRKRDAGPGGDAGPPGPAGIAAVLGVLVLIVAVVVAVVWMAVGGSDDEPRTPTASRSGTTQGSAQSPTAPDFWATNSSYGGTQQVSCGFKTATAPAPSVRAVLVRYDTRGIAVEATTKLVDAGPSGTYAVEHAFAAPLRGSYVTVYVLVDKGPTSDFAAMTIAEERSKEDGAAVLDAAEKLDAQPVLMLS</sequence>
<dbReference type="Proteomes" id="UP001501676">
    <property type="component" value="Unassembled WGS sequence"/>
</dbReference>
<proteinExistence type="predicted"/>
<dbReference type="EMBL" id="BAAAYN010000079">
    <property type="protein sequence ID" value="GAA3398202.1"/>
    <property type="molecule type" value="Genomic_DNA"/>
</dbReference>
<keyword evidence="4" id="KW-1185">Reference proteome</keyword>
<feature type="compositionally biased region" description="Polar residues" evidence="1">
    <location>
        <begin position="760"/>
        <end position="783"/>
    </location>
</feature>
<evidence type="ECO:0000256" key="2">
    <source>
        <dbReference type="SAM" id="Phobius"/>
    </source>
</evidence>
<keyword evidence="2" id="KW-0812">Transmembrane</keyword>
<evidence type="ECO:0000313" key="4">
    <source>
        <dbReference type="Proteomes" id="UP001501676"/>
    </source>
</evidence>
<organism evidence="3 4">
    <name type="scientific">Cryptosporangium minutisporangium</name>
    <dbReference type="NCBI Taxonomy" id="113569"/>
    <lineage>
        <taxon>Bacteria</taxon>
        <taxon>Bacillati</taxon>
        <taxon>Actinomycetota</taxon>
        <taxon>Actinomycetes</taxon>
        <taxon>Cryptosporangiales</taxon>
        <taxon>Cryptosporangiaceae</taxon>
        <taxon>Cryptosporangium</taxon>
    </lineage>
</organism>